<reference evidence="1 2" key="1">
    <citation type="submission" date="2019-08" db="EMBL/GenBank/DDBJ databases">
        <title>Deep-cultivation of Planctomycetes and their phenomic and genomic characterization uncovers novel biology.</title>
        <authorList>
            <person name="Wiegand S."/>
            <person name="Jogler M."/>
            <person name="Boedeker C."/>
            <person name="Pinto D."/>
            <person name="Vollmers J."/>
            <person name="Rivas-Marin E."/>
            <person name="Kohn T."/>
            <person name="Peeters S.H."/>
            <person name="Heuer A."/>
            <person name="Rast P."/>
            <person name="Oberbeckmann S."/>
            <person name="Bunk B."/>
            <person name="Jeske O."/>
            <person name="Meyerdierks A."/>
            <person name="Storesund J.E."/>
            <person name="Kallscheuer N."/>
            <person name="Luecker S."/>
            <person name="Lage O.M."/>
            <person name="Pohl T."/>
            <person name="Merkel B.J."/>
            <person name="Hornburger P."/>
            <person name="Mueller R.-W."/>
            <person name="Bruemmer F."/>
            <person name="Labrenz M."/>
            <person name="Spormann A.M."/>
            <person name="Op den Camp H."/>
            <person name="Overmann J."/>
            <person name="Amann R."/>
            <person name="Jetten M.S.M."/>
            <person name="Mascher T."/>
            <person name="Medema M.H."/>
            <person name="Devos D.P."/>
            <person name="Kaster A.-K."/>
            <person name="Ovreas L."/>
            <person name="Rohde M."/>
            <person name="Galperin M.Y."/>
            <person name="Jogler C."/>
        </authorList>
    </citation>
    <scope>NUCLEOTIDE SEQUENCE [LARGE SCALE GENOMIC DNA]</scope>
    <source>
        <strain evidence="1 2">Pr1d</strain>
    </source>
</reference>
<sequence>MVQSCQAILLAALRSASVAERVFSLSAASGAVCRVAARLDGSGTFWHLADHVSAESGNPTISLVRIYNTSGDPDSCQM</sequence>
<evidence type="ECO:0000313" key="2">
    <source>
        <dbReference type="Proteomes" id="UP000323917"/>
    </source>
</evidence>
<protein>
    <submittedName>
        <fullName evidence="1">Uncharacterized protein</fullName>
    </submittedName>
</protein>
<gene>
    <name evidence="1" type="ORF">Pr1d_12300</name>
</gene>
<proteinExistence type="predicted"/>
<dbReference type="AlphaFoldDB" id="A0A5B9Q8G9"/>
<organism evidence="1 2">
    <name type="scientific">Bythopirellula goksoeyrii</name>
    <dbReference type="NCBI Taxonomy" id="1400387"/>
    <lineage>
        <taxon>Bacteria</taxon>
        <taxon>Pseudomonadati</taxon>
        <taxon>Planctomycetota</taxon>
        <taxon>Planctomycetia</taxon>
        <taxon>Pirellulales</taxon>
        <taxon>Lacipirellulaceae</taxon>
        <taxon>Bythopirellula</taxon>
    </lineage>
</organism>
<evidence type="ECO:0000313" key="1">
    <source>
        <dbReference type="EMBL" id="QEG33959.1"/>
    </source>
</evidence>
<dbReference type="EMBL" id="CP042913">
    <property type="protein sequence ID" value="QEG33959.1"/>
    <property type="molecule type" value="Genomic_DNA"/>
</dbReference>
<dbReference type="Proteomes" id="UP000323917">
    <property type="component" value="Chromosome"/>
</dbReference>
<dbReference type="KEGG" id="bgok:Pr1d_12300"/>
<accession>A0A5B9Q8G9</accession>
<name>A0A5B9Q8G9_9BACT</name>
<keyword evidence="2" id="KW-1185">Reference proteome</keyword>